<dbReference type="Pfam" id="PF00072">
    <property type="entry name" value="Response_reg"/>
    <property type="match status" value="1"/>
</dbReference>
<reference evidence="6 7" key="1">
    <citation type="journal article" date="2019" name="Int. J. Syst. Evol. Microbiol.">
        <title>The Global Catalogue of Microorganisms (GCM) 10K type strain sequencing project: providing services to taxonomists for standard genome sequencing and annotation.</title>
        <authorList>
            <consortium name="The Broad Institute Genomics Platform"/>
            <consortium name="The Broad Institute Genome Sequencing Center for Infectious Disease"/>
            <person name="Wu L."/>
            <person name="Ma J."/>
        </authorList>
    </citation>
    <scope>NUCLEOTIDE SEQUENCE [LARGE SCALE GENOMIC DNA]</scope>
    <source>
        <strain evidence="6 7">JCM 4524</strain>
    </source>
</reference>
<protein>
    <submittedName>
        <fullName evidence="6">Response regulator transcription factor</fullName>
    </submittedName>
</protein>
<dbReference type="EMBL" id="BAAASJ010000104">
    <property type="protein sequence ID" value="GAA2654071.1"/>
    <property type="molecule type" value="Genomic_DNA"/>
</dbReference>
<dbReference type="Gene3D" id="3.40.50.2300">
    <property type="match status" value="1"/>
</dbReference>
<dbReference type="SUPFAM" id="SSF46894">
    <property type="entry name" value="C-terminal effector domain of the bipartite response regulators"/>
    <property type="match status" value="1"/>
</dbReference>
<dbReference type="RefSeq" id="WP_344394747.1">
    <property type="nucleotide sequence ID" value="NZ_BAAASJ010000104.1"/>
</dbReference>
<dbReference type="Gene3D" id="6.10.250.690">
    <property type="match status" value="1"/>
</dbReference>
<gene>
    <name evidence="6" type="ORF">GCM10010307_65950</name>
</gene>
<evidence type="ECO:0000256" key="3">
    <source>
        <dbReference type="PROSITE-ProRule" id="PRU01091"/>
    </source>
</evidence>
<name>A0ABN3RNC0_9ACTN</name>
<comment type="caution">
    <text evidence="6">The sequence shown here is derived from an EMBL/GenBank/DDBJ whole genome shotgun (WGS) entry which is preliminary data.</text>
</comment>
<proteinExistence type="predicted"/>
<dbReference type="InterPro" id="IPR001789">
    <property type="entry name" value="Sig_transdc_resp-reg_receiver"/>
</dbReference>
<dbReference type="PANTHER" id="PTHR48111:SF28">
    <property type="entry name" value="TRANSCRIPTIONAL REGULATORY PROTEIN TCRX-RELATED"/>
    <property type="match status" value="1"/>
</dbReference>
<dbReference type="PROSITE" id="PS50110">
    <property type="entry name" value="RESPONSE_REGULATORY"/>
    <property type="match status" value="1"/>
</dbReference>
<dbReference type="Gene3D" id="1.10.10.10">
    <property type="entry name" value="Winged helix-like DNA-binding domain superfamily/Winged helix DNA-binding domain"/>
    <property type="match status" value="1"/>
</dbReference>
<keyword evidence="7" id="KW-1185">Reference proteome</keyword>
<dbReference type="InterPro" id="IPR016032">
    <property type="entry name" value="Sig_transdc_resp-reg_C-effctor"/>
</dbReference>
<dbReference type="InterPro" id="IPR039420">
    <property type="entry name" value="WalR-like"/>
</dbReference>
<sequence length="238" mass="26099">MTTPAAHLLVVDDEPNIRDLLAQTLRLVGFDVTCAGGGVEALNAVGLGGSGFDLVLLDVMLPDLDGFEVARTLRRDGCETPVLFLTAKDTVRDRVQGLTVGADDYVTKPFSLEEVVLRVRAILRRTRVGPKDGEAVQPLCYGGLSLDPDAHEVRRDGRMIEVSPTEFRLLAYLLENSERVVSKAQILDRVWGYDFGGDSRIVESYVYYLRKKIDAAGSPLIHTLRGVGYVLRLPRGGT</sequence>
<feature type="DNA-binding region" description="OmpR/PhoB-type" evidence="3">
    <location>
        <begin position="136"/>
        <end position="233"/>
    </location>
</feature>
<dbReference type="InterPro" id="IPR036388">
    <property type="entry name" value="WH-like_DNA-bd_sf"/>
</dbReference>
<dbReference type="Pfam" id="PF00486">
    <property type="entry name" value="Trans_reg_C"/>
    <property type="match status" value="1"/>
</dbReference>
<evidence type="ECO:0000256" key="2">
    <source>
        <dbReference type="PROSITE-ProRule" id="PRU00169"/>
    </source>
</evidence>
<keyword evidence="1 3" id="KW-0238">DNA-binding</keyword>
<evidence type="ECO:0000259" key="5">
    <source>
        <dbReference type="PROSITE" id="PS51755"/>
    </source>
</evidence>
<dbReference type="SMART" id="SM00862">
    <property type="entry name" value="Trans_reg_C"/>
    <property type="match status" value="1"/>
</dbReference>
<evidence type="ECO:0000313" key="7">
    <source>
        <dbReference type="Proteomes" id="UP001500151"/>
    </source>
</evidence>
<dbReference type="CDD" id="cd00383">
    <property type="entry name" value="trans_reg_C"/>
    <property type="match status" value="1"/>
</dbReference>
<organism evidence="6 7">
    <name type="scientific">Streptomyces vastus</name>
    <dbReference type="NCBI Taxonomy" id="285451"/>
    <lineage>
        <taxon>Bacteria</taxon>
        <taxon>Bacillati</taxon>
        <taxon>Actinomycetota</taxon>
        <taxon>Actinomycetes</taxon>
        <taxon>Kitasatosporales</taxon>
        <taxon>Streptomycetaceae</taxon>
        <taxon>Streptomyces</taxon>
    </lineage>
</organism>
<accession>A0ABN3RNC0</accession>
<dbReference type="InterPro" id="IPR001867">
    <property type="entry name" value="OmpR/PhoB-type_DNA-bd"/>
</dbReference>
<dbReference type="PANTHER" id="PTHR48111">
    <property type="entry name" value="REGULATOR OF RPOS"/>
    <property type="match status" value="1"/>
</dbReference>
<feature type="domain" description="Response regulatory" evidence="4">
    <location>
        <begin position="7"/>
        <end position="123"/>
    </location>
</feature>
<feature type="domain" description="OmpR/PhoB-type" evidence="5">
    <location>
        <begin position="136"/>
        <end position="233"/>
    </location>
</feature>
<keyword evidence="2" id="KW-0597">Phosphoprotein</keyword>
<dbReference type="SUPFAM" id="SSF52172">
    <property type="entry name" value="CheY-like"/>
    <property type="match status" value="1"/>
</dbReference>
<evidence type="ECO:0000259" key="4">
    <source>
        <dbReference type="PROSITE" id="PS50110"/>
    </source>
</evidence>
<feature type="modified residue" description="4-aspartylphosphate" evidence="2">
    <location>
        <position position="58"/>
    </location>
</feature>
<dbReference type="Proteomes" id="UP001500151">
    <property type="component" value="Unassembled WGS sequence"/>
</dbReference>
<dbReference type="InterPro" id="IPR011006">
    <property type="entry name" value="CheY-like_superfamily"/>
</dbReference>
<evidence type="ECO:0000256" key="1">
    <source>
        <dbReference type="ARBA" id="ARBA00023125"/>
    </source>
</evidence>
<dbReference type="SMART" id="SM00448">
    <property type="entry name" value="REC"/>
    <property type="match status" value="1"/>
</dbReference>
<dbReference type="PROSITE" id="PS51755">
    <property type="entry name" value="OMPR_PHOB"/>
    <property type="match status" value="1"/>
</dbReference>
<evidence type="ECO:0000313" key="6">
    <source>
        <dbReference type="EMBL" id="GAA2654071.1"/>
    </source>
</evidence>